<protein>
    <submittedName>
        <fullName evidence="1">N-acetyltransferase</fullName>
    </submittedName>
</protein>
<gene>
    <name evidence="1" type="ORF">KJ970_01220</name>
</gene>
<comment type="caution">
    <text evidence="1">The sequence shown here is derived from an EMBL/GenBank/DDBJ whole genome shotgun (WGS) entry which is preliminary data.</text>
</comment>
<sequence>MAEVFVHAKGINESDDVGSGTRIWAHAHVMKGAKVGRDCNIGDGAFIETGAVLGNCVTVKNGVSVWDRVTCEDYVFLGPNAVLTNDPVPRSHPDYKGHQEKWLPTLLCEGTTIGANATIICGTTLGRWCFVGAGAVVVRNVPSHGLVVGNPAHQIGWVCRCGQRLPENLTCSCGKRYRKSDGGLRPAE</sequence>
<name>A0A948RU59_UNCEI</name>
<dbReference type="AlphaFoldDB" id="A0A948RU59"/>
<dbReference type="InterPro" id="IPR011004">
    <property type="entry name" value="Trimer_LpxA-like_sf"/>
</dbReference>
<dbReference type="EMBL" id="JAHJDP010000011">
    <property type="protein sequence ID" value="MBU2689522.1"/>
    <property type="molecule type" value="Genomic_DNA"/>
</dbReference>
<accession>A0A948RU59</accession>
<dbReference type="Gene3D" id="2.160.10.10">
    <property type="entry name" value="Hexapeptide repeat proteins"/>
    <property type="match status" value="1"/>
</dbReference>
<dbReference type="InterPro" id="IPR001451">
    <property type="entry name" value="Hexapep"/>
</dbReference>
<dbReference type="InterPro" id="IPR050179">
    <property type="entry name" value="Trans_hexapeptide_repeat"/>
</dbReference>
<reference evidence="1" key="1">
    <citation type="submission" date="2021-05" db="EMBL/GenBank/DDBJ databases">
        <title>Energy efficiency and biological interactions define the core microbiome of deep oligotrophic groundwater.</title>
        <authorList>
            <person name="Mehrshad M."/>
            <person name="Lopez-Fernandez M."/>
            <person name="Bell E."/>
            <person name="Bernier-Latmani R."/>
            <person name="Bertilsson S."/>
            <person name="Dopson M."/>
        </authorList>
    </citation>
    <scope>NUCLEOTIDE SEQUENCE</scope>
    <source>
        <strain evidence="1">Modern_marine.mb.64</strain>
    </source>
</reference>
<dbReference type="PANTHER" id="PTHR43300:SF4">
    <property type="entry name" value="ACYL-[ACYL-CARRIER-PROTEIN]--UDP-N-ACETYLGLUCOSAMINE O-ACYLTRANSFERASE"/>
    <property type="match status" value="1"/>
</dbReference>
<evidence type="ECO:0000313" key="1">
    <source>
        <dbReference type="EMBL" id="MBU2689522.1"/>
    </source>
</evidence>
<dbReference type="SUPFAM" id="SSF51161">
    <property type="entry name" value="Trimeric LpxA-like enzymes"/>
    <property type="match status" value="1"/>
</dbReference>
<evidence type="ECO:0000313" key="2">
    <source>
        <dbReference type="Proteomes" id="UP000777784"/>
    </source>
</evidence>
<organism evidence="1 2">
    <name type="scientific">Eiseniibacteriota bacterium</name>
    <dbReference type="NCBI Taxonomy" id="2212470"/>
    <lineage>
        <taxon>Bacteria</taxon>
        <taxon>Candidatus Eiseniibacteriota</taxon>
    </lineage>
</organism>
<dbReference type="CDD" id="cd03358">
    <property type="entry name" value="LbH_WxcM_N_like"/>
    <property type="match status" value="1"/>
</dbReference>
<proteinExistence type="predicted"/>
<dbReference type="PANTHER" id="PTHR43300">
    <property type="entry name" value="ACETYLTRANSFERASE"/>
    <property type="match status" value="1"/>
</dbReference>
<dbReference type="Proteomes" id="UP000777784">
    <property type="component" value="Unassembled WGS sequence"/>
</dbReference>
<dbReference type="Pfam" id="PF00132">
    <property type="entry name" value="Hexapep"/>
    <property type="match status" value="2"/>
</dbReference>